<organism evidence="5 6">
    <name type="scientific">Hydra vulgaris</name>
    <name type="common">Hydra</name>
    <name type="synonym">Hydra attenuata</name>
    <dbReference type="NCBI Taxonomy" id="6087"/>
    <lineage>
        <taxon>Eukaryota</taxon>
        <taxon>Metazoa</taxon>
        <taxon>Cnidaria</taxon>
        <taxon>Hydrozoa</taxon>
        <taxon>Hydroidolina</taxon>
        <taxon>Anthoathecata</taxon>
        <taxon>Aplanulata</taxon>
        <taxon>Hydridae</taxon>
        <taxon>Hydra</taxon>
    </lineage>
</organism>
<evidence type="ECO:0000256" key="1">
    <source>
        <dbReference type="ARBA" id="ARBA00004198"/>
    </source>
</evidence>
<evidence type="ECO:0000256" key="2">
    <source>
        <dbReference type="ARBA" id="ARBA00016588"/>
    </source>
</evidence>
<keyword evidence="5" id="KW-1185">Reference proteome</keyword>
<dbReference type="Proteomes" id="UP001652625">
    <property type="component" value="Chromosome 06"/>
</dbReference>
<protein>
    <recommendedName>
        <fullName evidence="2">Pleckstrin homology domain-containing family A member 8</fullName>
    </recommendedName>
</protein>
<sequence>MVMMEGMLWKWTNYLSGWQPRWFILDYGVMSYYRSQDDVHLGSRGAVKMSCCEILINASDQLRIDLKIPPENFIYLKASTPAERQKWIVALGTAKACIISSNLEEEKQQTHSMTFLKDKMKELLLCRGIMLEQIGTIKASGHTIENKKIIEAVTLLSATCDTFASNLDDILEIVEDNLNLFSDYPISAPKLTKPSKESVNSYRSLRSSSSLSSYSGSLAESGSHSSKVSLVSTTCPKAQDSSSYFGPLSPNGSSFDVDTAHNNTLDDTDKNLNLTDSSVSSASSCTSSVKSDIPNALLKNAITTPESDQVFVVPLSIAGKSIFGKAPAKFEDVQIGHHGLIPTKSFLEACRCILPVFDKLGATTFAPVKMDIQGNIKKIDAKYNTDTAAFEFLQNIVFQEINSNEHNARNSATDALLWLKRALEFVCIFLAEVLHGESDLVAAAGTAYSKSLKKYHGWMVRGVFALALKACPYYDDFIASLSTNDESTKEEILQEMSHCVEALTRIVSKLNHYYKKNKLDIDIIV</sequence>
<gene>
    <name evidence="6 7" type="primary">LOC100201998</name>
</gene>
<dbReference type="SUPFAM" id="SSF50729">
    <property type="entry name" value="PH domain-like"/>
    <property type="match status" value="1"/>
</dbReference>
<dbReference type="InterPro" id="IPR014830">
    <property type="entry name" value="Glycolipid_transfer_prot_dom"/>
</dbReference>
<dbReference type="SMART" id="SM00233">
    <property type="entry name" value="PH"/>
    <property type="match status" value="1"/>
</dbReference>
<evidence type="ECO:0000313" key="5">
    <source>
        <dbReference type="Proteomes" id="UP001652625"/>
    </source>
</evidence>
<dbReference type="RefSeq" id="XP_065655961.1">
    <property type="nucleotide sequence ID" value="XM_065799889.1"/>
</dbReference>
<dbReference type="Gene3D" id="2.30.29.30">
    <property type="entry name" value="Pleckstrin-homology domain (PH domain)/Phosphotyrosine-binding domain (PTB)"/>
    <property type="match status" value="1"/>
</dbReference>
<dbReference type="CDD" id="cd01247">
    <property type="entry name" value="PH_FAPP1_FAPP2"/>
    <property type="match status" value="1"/>
</dbReference>
<dbReference type="GeneID" id="100201998"/>
<dbReference type="InterPro" id="IPR011993">
    <property type="entry name" value="PH-like_dom_sf"/>
</dbReference>
<proteinExistence type="predicted"/>
<dbReference type="Gene3D" id="1.10.3520.10">
    <property type="entry name" value="Glycolipid transfer protein"/>
    <property type="match status" value="1"/>
</dbReference>
<dbReference type="PANTHER" id="PTHR10219:SF25">
    <property type="entry name" value="PLECKSTRIN HOMOLOGY DOMAIN-CONTAINING FAMILY A MEMBER 8"/>
    <property type="match status" value="1"/>
</dbReference>
<dbReference type="RefSeq" id="XP_065655960.1">
    <property type="nucleotide sequence ID" value="XM_065799888.1"/>
</dbReference>
<evidence type="ECO:0000313" key="7">
    <source>
        <dbReference type="RefSeq" id="XP_065655961.1"/>
    </source>
</evidence>
<dbReference type="PANTHER" id="PTHR10219">
    <property type="entry name" value="GLYCOLIPID TRANSFER PROTEIN-RELATED"/>
    <property type="match status" value="1"/>
</dbReference>
<evidence type="ECO:0000313" key="6">
    <source>
        <dbReference type="RefSeq" id="XP_065655960.1"/>
    </source>
</evidence>
<dbReference type="InterPro" id="IPR001849">
    <property type="entry name" value="PH_domain"/>
</dbReference>
<dbReference type="SUPFAM" id="SSF110004">
    <property type="entry name" value="Glycolipid transfer protein, GLTP"/>
    <property type="match status" value="1"/>
</dbReference>
<feature type="domain" description="PH" evidence="4">
    <location>
        <begin position="2"/>
        <end position="98"/>
    </location>
</feature>
<comment type="subcellular location">
    <subcellularLocation>
        <location evidence="1">Golgi apparatus</location>
        <location evidence="1">trans-Golgi network membrane</location>
    </subcellularLocation>
</comment>
<keyword evidence="3" id="KW-0813">Transport</keyword>
<accession>A0ABM4C324</accession>
<dbReference type="InterPro" id="IPR036497">
    <property type="entry name" value="GLTP_sf"/>
</dbReference>
<dbReference type="Pfam" id="PF00169">
    <property type="entry name" value="PH"/>
    <property type="match status" value="1"/>
</dbReference>
<evidence type="ECO:0000256" key="3">
    <source>
        <dbReference type="ARBA" id="ARBA00022448"/>
    </source>
</evidence>
<name>A0ABM4C324_HYDVU</name>
<dbReference type="Pfam" id="PF08718">
    <property type="entry name" value="GLTP"/>
    <property type="match status" value="1"/>
</dbReference>
<evidence type="ECO:0000259" key="4">
    <source>
        <dbReference type="SMART" id="SM00233"/>
    </source>
</evidence>
<reference evidence="6 7" key="1">
    <citation type="submission" date="2025-05" db="UniProtKB">
        <authorList>
            <consortium name="RefSeq"/>
        </authorList>
    </citation>
    <scope>IDENTIFICATION</scope>
</reference>